<organism evidence="1 2">
    <name type="scientific">Lysinibacillus zambalensis</name>
    <dbReference type="NCBI Taxonomy" id="3160866"/>
    <lineage>
        <taxon>Bacteria</taxon>
        <taxon>Bacillati</taxon>
        <taxon>Bacillota</taxon>
        <taxon>Bacilli</taxon>
        <taxon>Bacillales</taxon>
        <taxon>Bacillaceae</taxon>
        <taxon>Lysinibacillus</taxon>
    </lineage>
</organism>
<keyword evidence="2" id="KW-1185">Reference proteome</keyword>
<name>A0ABV1MRQ0_9BACI</name>
<gene>
    <name evidence="1" type="ORF">ABNX05_11240</name>
</gene>
<comment type="caution">
    <text evidence="1">The sequence shown here is derived from an EMBL/GenBank/DDBJ whole genome shotgun (WGS) entry which is preliminary data.</text>
</comment>
<dbReference type="Proteomes" id="UP001478862">
    <property type="component" value="Unassembled WGS sequence"/>
</dbReference>
<reference evidence="1 2" key="1">
    <citation type="submission" date="2024-06" db="EMBL/GenBank/DDBJ databases">
        <title>Lysinibacillus zambalefons sp. nov., a Novel Firmicute Isolated from the Poon Bato Zambales Hyperalkaline Spring.</title>
        <authorList>
            <person name="Aja J.A."/>
            <person name="Lazaro J.E.H."/>
            <person name="Llorin L.D."/>
            <person name="Lim K.R."/>
            <person name="Teodosio J."/>
            <person name="Dalisay D.S."/>
        </authorList>
    </citation>
    <scope>NUCLEOTIDE SEQUENCE [LARGE SCALE GENOMIC DNA]</scope>
    <source>
        <strain evidence="1 2">M3</strain>
    </source>
</reference>
<dbReference type="RefSeq" id="WP_349659822.1">
    <property type="nucleotide sequence ID" value="NZ_JBEGDG010000007.1"/>
</dbReference>
<dbReference type="EMBL" id="JBEGDG010000007">
    <property type="protein sequence ID" value="MEQ6355193.1"/>
    <property type="molecule type" value="Genomic_DNA"/>
</dbReference>
<sequence>MKKYMLFGFDHYYPRGGMNDLIGTFDSKEEADDHFIKLNREGEYIIKYDEYQLFDTEKEEILGYTLPDFNSIKLTERDADDPKFQEYKTELDSLINAHIKGVISEFEMSDKIKELRERLNI</sequence>
<evidence type="ECO:0000313" key="1">
    <source>
        <dbReference type="EMBL" id="MEQ6355193.1"/>
    </source>
</evidence>
<proteinExistence type="predicted"/>
<accession>A0ABV1MRQ0</accession>
<protein>
    <submittedName>
        <fullName evidence="1">Uncharacterized protein</fullName>
    </submittedName>
</protein>
<evidence type="ECO:0000313" key="2">
    <source>
        <dbReference type="Proteomes" id="UP001478862"/>
    </source>
</evidence>